<feature type="transmembrane region" description="Helical" evidence="2">
    <location>
        <begin position="257"/>
        <end position="280"/>
    </location>
</feature>
<proteinExistence type="predicted"/>
<organism evidence="3 4">
    <name type="scientific">Pseudoclavibacter chungangensis</name>
    <dbReference type="NCBI Taxonomy" id="587635"/>
    <lineage>
        <taxon>Bacteria</taxon>
        <taxon>Bacillati</taxon>
        <taxon>Actinomycetota</taxon>
        <taxon>Actinomycetes</taxon>
        <taxon>Micrococcales</taxon>
        <taxon>Microbacteriaceae</taxon>
        <taxon>Pseudoclavibacter</taxon>
    </lineage>
</organism>
<evidence type="ECO:0000256" key="2">
    <source>
        <dbReference type="SAM" id="Phobius"/>
    </source>
</evidence>
<name>A0A7J5BVS8_9MICO</name>
<sequence>MDQDEPTRAYDFGARDAQQRDTDELDLGARGGNSPTVAFPAVGPTTSTTDRPRDDVSSWGSGVEDDRTAVFDAPRSTTGDAWNAPAATRPAHTEARATHGSSGADAVMFRPAPEPARELHGAQPRPPGPHAGLRVLAVVLALPLTALGVAGFVSVTTVAIASAVGTFTGDDAVPAWLLPVVAFAAALLLFLTGLTARLSGTGVVVAGVVSFVVGGIALAAPDPVVTFLRDSSVVDALLQTDGVGAALALAVDPVLRLTAGTIGGVSLAVGTLLVAVGVAVHGARRAGWERGAGR</sequence>
<gene>
    <name evidence="3" type="ORF">F8O01_06730</name>
</gene>
<dbReference type="EMBL" id="WBJZ01000007">
    <property type="protein sequence ID" value="KAB1657963.1"/>
    <property type="molecule type" value="Genomic_DNA"/>
</dbReference>
<feature type="transmembrane region" description="Helical" evidence="2">
    <location>
        <begin position="173"/>
        <end position="191"/>
    </location>
</feature>
<keyword evidence="2" id="KW-0812">Transmembrane</keyword>
<feature type="transmembrane region" description="Helical" evidence="2">
    <location>
        <begin position="135"/>
        <end position="161"/>
    </location>
</feature>
<dbReference type="Proteomes" id="UP000467240">
    <property type="component" value="Unassembled WGS sequence"/>
</dbReference>
<evidence type="ECO:0000313" key="4">
    <source>
        <dbReference type="Proteomes" id="UP000467240"/>
    </source>
</evidence>
<evidence type="ECO:0000313" key="3">
    <source>
        <dbReference type="EMBL" id="KAB1657963.1"/>
    </source>
</evidence>
<reference evidence="3 4" key="1">
    <citation type="submission" date="2019-09" db="EMBL/GenBank/DDBJ databases">
        <title>Phylogeny of genus Pseudoclavibacter and closely related genus.</title>
        <authorList>
            <person name="Li Y."/>
        </authorList>
    </citation>
    <scope>NUCLEOTIDE SEQUENCE [LARGE SCALE GENOMIC DNA]</scope>
    <source>
        <strain evidence="3 4">DSM 23821</strain>
    </source>
</reference>
<feature type="compositionally biased region" description="Basic and acidic residues" evidence="1">
    <location>
        <begin position="1"/>
        <end position="22"/>
    </location>
</feature>
<protein>
    <submittedName>
        <fullName evidence="3">Uncharacterized protein</fullName>
    </submittedName>
</protein>
<feature type="region of interest" description="Disordered" evidence="1">
    <location>
        <begin position="1"/>
        <end position="104"/>
    </location>
</feature>
<dbReference type="AlphaFoldDB" id="A0A7J5BVS8"/>
<evidence type="ECO:0000256" key="1">
    <source>
        <dbReference type="SAM" id="MobiDB-lite"/>
    </source>
</evidence>
<accession>A0A7J5BVS8</accession>
<keyword evidence="4" id="KW-1185">Reference proteome</keyword>
<keyword evidence="2" id="KW-1133">Transmembrane helix</keyword>
<feature type="transmembrane region" description="Helical" evidence="2">
    <location>
        <begin position="198"/>
        <end position="220"/>
    </location>
</feature>
<comment type="caution">
    <text evidence="3">The sequence shown here is derived from an EMBL/GenBank/DDBJ whole genome shotgun (WGS) entry which is preliminary data.</text>
</comment>
<dbReference type="RefSeq" id="WP_158040120.1">
    <property type="nucleotide sequence ID" value="NZ_JACCFV010000001.1"/>
</dbReference>
<keyword evidence="2" id="KW-0472">Membrane</keyword>